<evidence type="ECO:0000313" key="4">
    <source>
        <dbReference type="EMBL" id="GGI57581.1"/>
    </source>
</evidence>
<dbReference type="Proteomes" id="UP000624701">
    <property type="component" value="Unassembled WGS sequence"/>
</dbReference>
<dbReference type="InterPro" id="IPR012338">
    <property type="entry name" value="Beta-lactam/transpept-like"/>
</dbReference>
<dbReference type="InterPro" id="IPR001466">
    <property type="entry name" value="Beta-lactam-related"/>
</dbReference>
<evidence type="ECO:0000313" key="5">
    <source>
        <dbReference type="Proteomes" id="UP000624701"/>
    </source>
</evidence>
<comment type="subcellular location">
    <subcellularLocation>
        <location evidence="1">Membrane</location>
    </subcellularLocation>
</comment>
<evidence type="ECO:0000259" key="3">
    <source>
        <dbReference type="Pfam" id="PF00144"/>
    </source>
</evidence>
<protein>
    <submittedName>
        <fullName evidence="4">Penicillin-binding protein</fullName>
    </submittedName>
</protein>
<evidence type="ECO:0000256" key="1">
    <source>
        <dbReference type="ARBA" id="ARBA00004370"/>
    </source>
</evidence>
<dbReference type="Pfam" id="PF00144">
    <property type="entry name" value="Beta-lactamase"/>
    <property type="match status" value="1"/>
</dbReference>
<evidence type="ECO:0000256" key="2">
    <source>
        <dbReference type="ARBA" id="ARBA00023136"/>
    </source>
</evidence>
<dbReference type="PANTHER" id="PTHR46825:SF11">
    <property type="entry name" value="PENICILLIN-BINDING PROTEIN 4"/>
    <property type="match status" value="1"/>
</dbReference>
<sequence length="442" mass="50602">MFLIVAQEQKDFNFEEFVEKADSYMKAIENIGEFRGTVLVAEKGDIKFHKGYGMASERFDIPNGPQIKYRIGSITKSFTAICILQQVEKERINLDDPVDKYLPNYPFGAQIKIRNLLSHTSGLKRDIDFPDKTKNYPLSEQVRMTYVDSLLYSPGSKSTYSNGGYVLLHAILEKVSGMDYKSYVTKYVLEPMGLKQTGIEYTLMPPKGLADGYNNGSNRDGNYSIVMGYLQSHGYSDAVGAMYSTTEDLLKFCRQIGKSKILSEKSWKLALTPVVKNKGGYNWGLGFNILKGKTTTAYNHNGRTTGFRGGYYQFNEDDVTIIILGNYNNAARETIVSAFQRILLDREYYQPTLHKVKDLPIKELKKYVGKYKTNDFQFEIFEFKNHLYVSSHGDAPARIENFGEDAFFCKYFDLELKFKREKNRIIGCNWVFKETSMPAKKI</sequence>
<gene>
    <name evidence="4" type="primary">bla</name>
    <name evidence="4" type="ORF">GCM10011444_18900</name>
</gene>
<dbReference type="EMBL" id="BMDQ01000002">
    <property type="protein sequence ID" value="GGI57581.1"/>
    <property type="molecule type" value="Genomic_DNA"/>
</dbReference>
<keyword evidence="5" id="KW-1185">Reference proteome</keyword>
<dbReference type="Gene3D" id="3.40.710.10">
    <property type="entry name" value="DD-peptidase/beta-lactamase superfamily"/>
    <property type="match status" value="1"/>
</dbReference>
<proteinExistence type="predicted"/>
<name>A0ABQ2BZ76_9FLAO</name>
<dbReference type="SUPFAM" id="SSF56601">
    <property type="entry name" value="beta-lactamase/transpeptidase-like"/>
    <property type="match status" value="1"/>
</dbReference>
<organism evidence="4 5">
    <name type="scientific">Winogradskyella haliclonae</name>
    <dbReference type="NCBI Taxonomy" id="2048558"/>
    <lineage>
        <taxon>Bacteria</taxon>
        <taxon>Pseudomonadati</taxon>
        <taxon>Bacteroidota</taxon>
        <taxon>Flavobacteriia</taxon>
        <taxon>Flavobacteriales</taxon>
        <taxon>Flavobacteriaceae</taxon>
        <taxon>Winogradskyella</taxon>
    </lineage>
</organism>
<reference evidence="5" key="1">
    <citation type="journal article" date="2019" name="Int. J. Syst. Evol. Microbiol.">
        <title>The Global Catalogue of Microorganisms (GCM) 10K type strain sequencing project: providing services to taxonomists for standard genome sequencing and annotation.</title>
        <authorList>
            <consortium name="The Broad Institute Genomics Platform"/>
            <consortium name="The Broad Institute Genome Sequencing Center for Infectious Disease"/>
            <person name="Wu L."/>
            <person name="Ma J."/>
        </authorList>
    </citation>
    <scope>NUCLEOTIDE SEQUENCE [LARGE SCALE GENOMIC DNA]</scope>
    <source>
        <strain evidence="5">CCM 8681</strain>
    </source>
</reference>
<keyword evidence="2" id="KW-0472">Membrane</keyword>
<dbReference type="InterPro" id="IPR050491">
    <property type="entry name" value="AmpC-like"/>
</dbReference>
<feature type="domain" description="Beta-lactamase-related" evidence="3">
    <location>
        <begin position="34"/>
        <end position="331"/>
    </location>
</feature>
<dbReference type="PANTHER" id="PTHR46825">
    <property type="entry name" value="D-ALANYL-D-ALANINE-CARBOXYPEPTIDASE/ENDOPEPTIDASE AMPH"/>
    <property type="match status" value="1"/>
</dbReference>
<accession>A0ABQ2BZ76</accession>
<comment type="caution">
    <text evidence="4">The sequence shown here is derived from an EMBL/GenBank/DDBJ whole genome shotgun (WGS) entry which is preliminary data.</text>
</comment>